<name>A0A317RF23_9BURK</name>
<dbReference type="PANTHER" id="PTHR30212">
    <property type="entry name" value="PROTEIN YIIM"/>
    <property type="match status" value="1"/>
</dbReference>
<sequence>MNTTPLPSEPIALATLRAVLTGRAQPYTRPGSRSAIAKQARSGPVAVGAEGLDGDEQGDLRVHGGPDKAVHCYAWPQYTPWREELAGHAAAQALLAQPGAFGENFSLDGVQESQVCIADQWRIGSAVFEVSQGRQPCWKLNDRFQVPDMALRVQRSLRAGWYLRVLQPGTVQAGDTVWLLARPQPAWPIARLLEVIDRRDCTPATLREILALPLPPSWQRLFQRRLDSGQSEAWDARLQGQH</sequence>
<dbReference type="GO" id="GO:0030170">
    <property type="term" value="F:pyridoxal phosphate binding"/>
    <property type="evidence" value="ECO:0007669"/>
    <property type="project" value="InterPro"/>
</dbReference>
<dbReference type="AlphaFoldDB" id="A0A317RF23"/>
<reference evidence="2 3" key="1">
    <citation type="submission" date="2018-05" db="EMBL/GenBank/DDBJ databases">
        <title>Genomic Encyclopedia of Type Strains, Phase IV (KMG-IV): sequencing the most valuable type-strain genomes for metagenomic binning, comparative biology and taxonomic classification.</title>
        <authorList>
            <person name="Goeker M."/>
        </authorList>
    </citation>
    <scope>NUCLEOTIDE SEQUENCE [LARGE SCALE GENOMIC DNA]</scope>
    <source>
        <strain evidence="2 3">DSM 26006</strain>
    </source>
</reference>
<dbReference type="Pfam" id="PF03473">
    <property type="entry name" value="MOSC"/>
    <property type="match status" value="1"/>
</dbReference>
<dbReference type="PROSITE" id="PS51340">
    <property type="entry name" value="MOSC"/>
    <property type="match status" value="1"/>
</dbReference>
<dbReference type="Pfam" id="PF03475">
    <property type="entry name" value="YiiM_3-alpha"/>
    <property type="match status" value="1"/>
</dbReference>
<dbReference type="InterPro" id="IPR005302">
    <property type="entry name" value="MoCF_Sase_C"/>
</dbReference>
<dbReference type="OrthoDB" id="9786134at2"/>
<dbReference type="GO" id="GO:0003824">
    <property type="term" value="F:catalytic activity"/>
    <property type="evidence" value="ECO:0007669"/>
    <property type="project" value="InterPro"/>
</dbReference>
<accession>A0A317RF23</accession>
<protein>
    <submittedName>
        <fullName evidence="2">MOSC domain-containing protein YiiM</fullName>
    </submittedName>
</protein>
<organism evidence="2 3">
    <name type="scientific">Melaminivora alkalimesophila</name>
    <dbReference type="NCBI Taxonomy" id="1165852"/>
    <lineage>
        <taxon>Bacteria</taxon>
        <taxon>Pseudomonadati</taxon>
        <taxon>Pseudomonadota</taxon>
        <taxon>Betaproteobacteria</taxon>
        <taxon>Burkholderiales</taxon>
        <taxon>Comamonadaceae</taxon>
        <taxon>Melaminivora</taxon>
    </lineage>
</organism>
<dbReference type="InterPro" id="IPR005163">
    <property type="entry name" value="Tri_helical_YiiM-like"/>
</dbReference>
<dbReference type="PANTHER" id="PTHR30212:SF2">
    <property type="entry name" value="PROTEIN YIIM"/>
    <property type="match status" value="1"/>
</dbReference>
<dbReference type="GO" id="GO:0030151">
    <property type="term" value="F:molybdenum ion binding"/>
    <property type="evidence" value="ECO:0007669"/>
    <property type="project" value="InterPro"/>
</dbReference>
<evidence type="ECO:0000259" key="1">
    <source>
        <dbReference type="PROSITE" id="PS51340"/>
    </source>
</evidence>
<dbReference type="InterPro" id="IPR052353">
    <property type="entry name" value="Benzoxazolinone_Detox_Enz"/>
</dbReference>
<evidence type="ECO:0000313" key="3">
    <source>
        <dbReference type="Proteomes" id="UP000246483"/>
    </source>
</evidence>
<keyword evidence="3" id="KW-1185">Reference proteome</keyword>
<dbReference type="Gene3D" id="2.40.33.20">
    <property type="entry name" value="PK beta-barrel domain-like"/>
    <property type="match status" value="1"/>
</dbReference>
<gene>
    <name evidence="2" type="ORF">DFR36_103322</name>
</gene>
<dbReference type="SUPFAM" id="SSF50800">
    <property type="entry name" value="PK beta-barrel domain-like"/>
    <property type="match status" value="1"/>
</dbReference>
<feature type="domain" description="MOSC" evidence="1">
    <location>
        <begin position="39"/>
        <end position="180"/>
    </location>
</feature>
<evidence type="ECO:0000313" key="2">
    <source>
        <dbReference type="EMBL" id="PWW47046.1"/>
    </source>
</evidence>
<dbReference type="EMBL" id="QGUB01000003">
    <property type="protein sequence ID" value="PWW47046.1"/>
    <property type="molecule type" value="Genomic_DNA"/>
</dbReference>
<comment type="caution">
    <text evidence="2">The sequence shown here is derived from an EMBL/GenBank/DDBJ whole genome shotgun (WGS) entry which is preliminary data.</text>
</comment>
<dbReference type="InterPro" id="IPR011037">
    <property type="entry name" value="Pyrv_Knase-like_insert_dom_sf"/>
</dbReference>
<dbReference type="Proteomes" id="UP000246483">
    <property type="component" value="Unassembled WGS sequence"/>
</dbReference>
<proteinExistence type="predicted"/>
<dbReference type="RefSeq" id="WP_110012187.1">
    <property type="nucleotide sequence ID" value="NZ_QGUB01000003.1"/>
</dbReference>